<proteinExistence type="predicted"/>
<dbReference type="Proteomes" id="UP000663836">
    <property type="component" value="Unassembled WGS sequence"/>
</dbReference>
<name>A0A813Y4Y6_9BILA</name>
<dbReference type="AlphaFoldDB" id="A0A813Y4Y6"/>
<comment type="caution">
    <text evidence="2">The sequence shown here is derived from an EMBL/GenBank/DDBJ whole genome shotgun (WGS) entry which is preliminary data.</text>
</comment>
<evidence type="ECO:0000313" key="2">
    <source>
        <dbReference type="EMBL" id="CAF0880432.1"/>
    </source>
</evidence>
<reference evidence="2" key="1">
    <citation type="submission" date="2021-02" db="EMBL/GenBank/DDBJ databases">
        <authorList>
            <person name="Nowell W R."/>
        </authorList>
    </citation>
    <scope>NUCLEOTIDE SEQUENCE</scope>
</reference>
<keyword evidence="7" id="KW-1185">Reference proteome</keyword>
<dbReference type="Proteomes" id="UP000663864">
    <property type="component" value="Unassembled WGS sequence"/>
</dbReference>
<evidence type="ECO:0000313" key="3">
    <source>
        <dbReference type="EMBL" id="CAF0996081.1"/>
    </source>
</evidence>
<feature type="region of interest" description="Disordered" evidence="1">
    <location>
        <begin position="45"/>
        <end position="67"/>
    </location>
</feature>
<evidence type="ECO:0000313" key="5">
    <source>
        <dbReference type="EMBL" id="CAF3696386.1"/>
    </source>
</evidence>
<gene>
    <name evidence="5" type="ORF">JBS370_LOCUS9206</name>
    <name evidence="4" type="ORF">JXQ802_LOCUS36850</name>
    <name evidence="2" type="ORF">PYM288_LOCUS8512</name>
    <name evidence="3" type="ORF">ZHD862_LOCUS12277</name>
</gene>
<evidence type="ECO:0000313" key="6">
    <source>
        <dbReference type="Proteomes" id="UP000663854"/>
    </source>
</evidence>
<dbReference type="EMBL" id="CAJNOT010000479">
    <property type="protein sequence ID" value="CAF0996081.1"/>
    <property type="molecule type" value="Genomic_DNA"/>
</dbReference>
<evidence type="ECO:0000256" key="1">
    <source>
        <dbReference type="SAM" id="MobiDB-lite"/>
    </source>
</evidence>
<dbReference type="EMBL" id="CAJNOH010000114">
    <property type="protein sequence ID" value="CAF0880432.1"/>
    <property type="molecule type" value="Genomic_DNA"/>
</dbReference>
<accession>A0A813Y4Y6</accession>
<organism evidence="2 6">
    <name type="scientific">Rotaria sordida</name>
    <dbReference type="NCBI Taxonomy" id="392033"/>
    <lineage>
        <taxon>Eukaryota</taxon>
        <taxon>Metazoa</taxon>
        <taxon>Spiralia</taxon>
        <taxon>Gnathifera</taxon>
        <taxon>Rotifera</taxon>
        <taxon>Eurotatoria</taxon>
        <taxon>Bdelloidea</taxon>
        <taxon>Philodinida</taxon>
        <taxon>Philodinidae</taxon>
        <taxon>Rotaria</taxon>
    </lineage>
</organism>
<sequence>MILSIVESKRNKPTLLLDTFLYTRDKILNTTVYWKYENRSYPERAKQYGSNPPCMKKSHNHNGDDMKCKMEQFRMK</sequence>
<evidence type="ECO:0000313" key="4">
    <source>
        <dbReference type="EMBL" id="CAF1438496.1"/>
    </source>
</evidence>
<dbReference type="Proteomes" id="UP000663870">
    <property type="component" value="Unassembled WGS sequence"/>
</dbReference>
<dbReference type="EMBL" id="CAJNOL010001926">
    <property type="protein sequence ID" value="CAF1438496.1"/>
    <property type="molecule type" value="Genomic_DNA"/>
</dbReference>
<evidence type="ECO:0000313" key="7">
    <source>
        <dbReference type="Proteomes" id="UP000663870"/>
    </source>
</evidence>
<protein>
    <submittedName>
        <fullName evidence="2">Uncharacterized protein</fullName>
    </submittedName>
</protein>
<dbReference type="Gene3D" id="2.20.25.240">
    <property type="match status" value="1"/>
</dbReference>
<dbReference type="EMBL" id="CAJOBD010000615">
    <property type="protein sequence ID" value="CAF3696386.1"/>
    <property type="molecule type" value="Genomic_DNA"/>
</dbReference>
<dbReference type="Proteomes" id="UP000663854">
    <property type="component" value="Unassembled WGS sequence"/>
</dbReference>